<sequence>MVSIDELGATVSPPEGQRPAVPWDEVEAMLGSALPRDYKELVETYGPGSFWGFIHVFQVDGQYPALDLVGQVSVNLDALKYLRDRGEVVPYDIEGDASLLSCGRTDNGDIIYWVRERSIDPDDWVIAVNAARDDRWFEYSGGITSFLSKVMTRALTVPVFPEALSGRRPSFQPY</sequence>
<protein>
    <recommendedName>
        <fullName evidence="4">Knr4/Smi1-like domain-containing protein</fullName>
    </recommendedName>
</protein>
<proteinExistence type="predicted"/>
<keyword evidence="3" id="KW-1185">Reference proteome</keyword>
<comment type="caution">
    <text evidence="2">The sequence shown here is derived from an EMBL/GenBank/DDBJ whole genome shotgun (WGS) entry which is preliminary data.</text>
</comment>
<name>A0ABN2T225_9ACTN</name>
<evidence type="ECO:0008006" key="4">
    <source>
        <dbReference type="Google" id="ProtNLM"/>
    </source>
</evidence>
<dbReference type="SUPFAM" id="SSF160631">
    <property type="entry name" value="SMI1/KNR4-like"/>
    <property type="match status" value="1"/>
</dbReference>
<evidence type="ECO:0000313" key="3">
    <source>
        <dbReference type="Proteomes" id="UP001499854"/>
    </source>
</evidence>
<dbReference type="Gene3D" id="3.40.1580.10">
    <property type="entry name" value="SMI1/KNR4-like"/>
    <property type="match status" value="1"/>
</dbReference>
<evidence type="ECO:0000256" key="1">
    <source>
        <dbReference type="SAM" id="MobiDB-lite"/>
    </source>
</evidence>
<evidence type="ECO:0000313" key="2">
    <source>
        <dbReference type="EMBL" id="GAA1995612.1"/>
    </source>
</evidence>
<dbReference type="EMBL" id="BAAAQM010000055">
    <property type="protein sequence ID" value="GAA1995612.1"/>
    <property type="molecule type" value="Genomic_DNA"/>
</dbReference>
<reference evidence="2 3" key="1">
    <citation type="journal article" date="2019" name="Int. J. Syst. Evol. Microbiol.">
        <title>The Global Catalogue of Microorganisms (GCM) 10K type strain sequencing project: providing services to taxonomists for standard genome sequencing and annotation.</title>
        <authorList>
            <consortium name="The Broad Institute Genomics Platform"/>
            <consortium name="The Broad Institute Genome Sequencing Center for Infectious Disease"/>
            <person name="Wu L."/>
            <person name="Ma J."/>
        </authorList>
    </citation>
    <scope>NUCLEOTIDE SEQUENCE [LARGE SCALE GENOMIC DNA]</scope>
    <source>
        <strain evidence="2 3">JCM 16013</strain>
    </source>
</reference>
<feature type="region of interest" description="Disordered" evidence="1">
    <location>
        <begin position="1"/>
        <end position="20"/>
    </location>
</feature>
<accession>A0ABN2T225</accession>
<organism evidence="2 3">
    <name type="scientific">Catenulispora subtropica</name>
    <dbReference type="NCBI Taxonomy" id="450798"/>
    <lineage>
        <taxon>Bacteria</taxon>
        <taxon>Bacillati</taxon>
        <taxon>Actinomycetota</taxon>
        <taxon>Actinomycetes</taxon>
        <taxon>Catenulisporales</taxon>
        <taxon>Catenulisporaceae</taxon>
        <taxon>Catenulispora</taxon>
    </lineage>
</organism>
<dbReference type="Proteomes" id="UP001499854">
    <property type="component" value="Unassembled WGS sequence"/>
</dbReference>
<gene>
    <name evidence="2" type="ORF">GCM10009838_70590</name>
</gene>
<dbReference type="InterPro" id="IPR037883">
    <property type="entry name" value="Knr4/Smi1-like_sf"/>
</dbReference>